<accession>A0A3P7E0Q1</accession>
<keyword evidence="2" id="KW-1185">Reference proteome</keyword>
<protein>
    <recommendedName>
        <fullName evidence="3">AAA+ ATPase domain-containing protein</fullName>
    </recommendedName>
</protein>
<sequence>MVKFPKLKSNSRSVLVGKTGSGKTTLAEKLLTAWRYVIVLDVNGTVNFKGYKIVTSLPDLYECEFAKIIYRPNIYELNFETFDDFFAFIYERKNTCIYVDEVFGVCGSAQKIPFYYRAILTRGRGRNIACLSSTQTPVNVPHFILSQAENYFVFTLKMPQDREKIEKITGIPQSKIESLKKYEFITATEYEYIDQKYLLTLSS</sequence>
<dbReference type="InterPro" id="IPR027417">
    <property type="entry name" value="P-loop_NTPase"/>
</dbReference>
<dbReference type="Gene3D" id="3.40.50.300">
    <property type="entry name" value="P-loop containing nucleotide triphosphate hydrolases"/>
    <property type="match status" value="1"/>
</dbReference>
<dbReference type="SUPFAM" id="SSF52540">
    <property type="entry name" value="P-loop containing nucleoside triphosphate hydrolases"/>
    <property type="match status" value="1"/>
</dbReference>
<evidence type="ECO:0000313" key="2">
    <source>
        <dbReference type="Proteomes" id="UP000270924"/>
    </source>
</evidence>
<proteinExistence type="predicted"/>
<gene>
    <name evidence="1" type="ORF">WBA_LOCUS3050</name>
</gene>
<organism evidence="1 2">
    <name type="scientific">Wuchereria bancrofti</name>
    <dbReference type="NCBI Taxonomy" id="6293"/>
    <lineage>
        <taxon>Eukaryota</taxon>
        <taxon>Metazoa</taxon>
        <taxon>Ecdysozoa</taxon>
        <taxon>Nematoda</taxon>
        <taxon>Chromadorea</taxon>
        <taxon>Rhabditida</taxon>
        <taxon>Spirurina</taxon>
        <taxon>Spiruromorpha</taxon>
        <taxon>Filarioidea</taxon>
        <taxon>Onchocercidae</taxon>
        <taxon>Wuchereria</taxon>
    </lineage>
</organism>
<evidence type="ECO:0008006" key="3">
    <source>
        <dbReference type="Google" id="ProtNLM"/>
    </source>
</evidence>
<dbReference type="AlphaFoldDB" id="A0A3P7E0Q1"/>
<name>A0A3P7E0Q1_WUCBA</name>
<dbReference type="InParanoid" id="A0A3P7E0Q1"/>
<dbReference type="EMBL" id="UYWW01000958">
    <property type="protein sequence ID" value="VDM09664.1"/>
    <property type="molecule type" value="Genomic_DNA"/>
</dbReference>
<reference evidence="1 2" key="1">
    <citation type="submission" date="2018-11" db="EMBL/GenBank/DDBJ databases">
        <authorList>
            <consortium name="Pathogen Informatics"/>
        </authorList>
    </citation>
    <scope>NUCLEOTIDE SEQUENCE [LARGE SCALE GENOMIC DNA]</scope>
</reference>
<dbReference type="Proteomes" id="UP000270924">
    <property type="component" value="Unassembled WGS sequence"/>
</dbReference>
<evidence type="ECO:0000313" key="1">
    <source>
        <dbReference type="EMBL" id="VDM09664.1"/>
    </source>
</evidence>